<dbReference type="PANTHER" id="PTHR11060:SF0">
    <property type="entry name" value="PROTEIN MEMO1"/>
    <property type="match status" value="1"/>
</dbReference>
<dbReference type="OrthoDB" id="417112at2759"/>
<organism evidence="2 3">
    <name type="scientific">Dactylonectria macrodidyma</name>
    <dbReference type="NCBI Taxonomy" id="307937"/>
    <lineage>
        <taxon>Eukaryota</taxon>
        <taxon>Fungi</taxon>
        <taxon>Dikarya</taxon>
        <taxon>Ascomycota</taxon>
        <taxon>Pezizomycotina</taxon>
        <taxon>Sordariomycetes</taxon>
        <taxon>Hypocreomycetidae</taxon>
        <taxon>Hypocreales</taxon>
        <taxon>Nectriaceae</taxon>
        <taxon>Dactylonectria</taxon>
    </lineage>
</organism>
<evidence type="ECO:0000313" key="2">
    <source>
        <dbReference type="EMBL" id="KAH7156188.1"/>
    </source>
</evidence>
<dbReference type="NCBIfam" id="TIGR04336">
    <property type="entry name" value="AmmeMemoSam_B"/>
    <property type="match status" value="1"/>
</dbReference>
<dbReference type="Proteomes" id="UP000738349">
    <property type="component" value="Unassembled WGS sequence"/>
</dbReference>
<name>A0A9P9F677_9HYPO</name>
<accession>A0A9P9F677</accession>
<gene>
    <name evidence="2" type="ORF">EDB81DRAFT_645191</name>
</gene>
<dbReference type="AlphaFoldDB" id="A0A9P9F677"/>
<evidence type="ECO:0000256" key="1">
    <source>
        <dbReference type="ARBA" id="ARBA00006315"/>
    </source>
</evidence>
<protein>
    <submittedName>
        <fullName evidence="2">MEMO1 family</fullName>
    </submittedName>
</protein>
<comment type="similarity">
    <text evidence="1">Belongs to the MEMO1 family.</text>
</comment>
<evidence type="ECO:0000313" key="3">
    <source>
        <dbReference type="Proteomes" id="UP000738349"/>
    </source>
</evidence>
<keyword evidence="3" id="KW-1185">Reference proteome</keyword>
<sequence length="335" mass="37405">MTTRPAGKAGPWVDRRNKEEVNGWYIEDSEDLQQQLSGFLAAVPDSLDGVSLPIPGARIVIAPHAGYKYSGACAAWAYKALDLSRAKRVFILGPSHTYYLQGCAATTFDKYATPFGDLTVDRETAQEIKDAADMDDVPVRYEKNEHSLEMHTPYLYYRIQQTFASPAEYPKIVPLLIGSNKGSEEKAFGEILLPYLKDPENAFIISSDFCHWGDYFNYMVHSPTNSPADLKNIREWDPKPRGPPIHETIRVVDESAMDAVKSGSHDAFLASLKQTRNTVCGRHPIGVMMAALELLRREPGFEDKGRFNVIQYDRSKLVELPSDSSVSYVSAYAVA</sequence>
<dbReference type="CDD" id="cd07361">
    <property type="entry name" value="MEMO_like"/>
    <property type="match status" value="1"/>
</dbReference>
<dbReference type="InterPro" id="IPR002737">
    <property type="entry name" value="MEMO1_fam"/>
</dbReference>
<dbReference type="HAMAP" id="MF_00055">
    <property type="entry name" value="MEMO1"/>
    <property type="match status" value="1"/>
</dbReference>
<dbReference type="PANTHER" id="PTHR11060">
    <property type="entry name" value="PROTEIN MEMO1"/>
    <property type="match status" value="1"/>
</dbReference>
<dbReference type="EMBL" id="JAGMUV010000005">
    <property type="protein sequence ID" value="KAH7156188.1"/>
    <property type="molecule type" value="Genomic_DNA"/>
</dbReference>
<proteinExistence type="inferred from homology"/>
<comment type="caution">
    <text evidence="2">The sequence shown here is derived from an EMBL/GenBank/DDBJ whole genome shotgun (WGS) entry which is preliminary data.</text>
</comment>
<dbReference type="Gene3D" id="3.40.830.10">
    <property type="entry name" value="LigB-like"/>
    <property type="match status" value="1"/>
</dbReference>
<reference evidence="2" key="1">
    <citation type="journal article" date="2021" name="Nat. Commun.">
        <title>Genetic determinants of endophytism in the Arabidopsis root mycobiome.</title>
        <authorList>
            <person name="Mesny F."/>
            <person name="Miyauchi S."/>
            <person name="Thiergart T."/>
            <person name="Pickel B."/>
            <person name="Atanasova L."/>
            <person name="Karlsson M."/>
            <person name="Huettel B."/>
            <person name="Barry K.W."/>
            <person name="Haridas S."/>
            <person name="Chen C."/>
            <person name="Bauer D."/>
            <person name="Andreopoulos W."/>
            <person name="Pangilinan J."/>
            <person name="LaButti K."/>
            <person name="Riley R."/>
            <person name="Lipzen A."/>
            <person name="Clum A."/>
            <person name="Drula E."/>
            <person name="Henrissat B."/>
            <person name="Kohler A."/>
            <person name="Grigoriev I.V."/>
            <person name="Martin F.M."/>
            <person name="Hacquard S."/>
        </authorList>
    </citation>
    <scope>NUCLEOTIDE SEQUENCE</scope>
    <source>
        <strain evidence="2">MPI-CAGE-AT-0147</strain>
    </source>
</reference>
<dbReference type="Pfam" id="PF01875">
    <property type="entry name" value="Memo"/>
    <property type="match status" value="1"/>
</dbReference>